<evidence type="ECO:0000313" key="2">
    <source>
        <dbReference type="EMBL" id="CAD9249134.1"/>
    </source>
</evidence>
<keyword evidence="1" id="KW-0732">Signal</keyword>
<sequence>MARGVALLALLLALLGPAGAARPLDEGTLSRSWVMKRKLVLDDGSGGAKVMEFEDCVVALGSNLACEMQDGSSGAWELRKGRKNGEGTVRIEVQDGTDKDGIILYEAELKPGKLSPQSTRWTNGKIYKSSLSLPFQKKQFVGEFTMHPQGLPPIVDMDCRRM</sequence>
<proteinExistence type="predicted"/>
<name>A0A7S1TWR9_9STRA</name>
<evidence type="ECO:0000256" key="1">
    <source>
        <dbReference type="SAM" id="SignalP"/>
    </source>
</evidence>
<evidence type="ECO:0008006" key="3">
    <source>
        <dbReference type="Google" id="ProtNLM"/>
    </source>
</evidence>
<gene>
    <name evidence="2" type="ORF">PPAR1163_LOCUS7494</name>
</gene>
<organism evidence="2">
    <name type="scientific">Phaeomonas parva</name>
    <dbReference type="NCBI Taxonomy" id="124430"/>
    <lineage>
        <taxon>Eukaryota</taxon>
        <taxon>Sar</taxon>
        <taxon>Stramenopiles</taxon>
        <taxon>Ochrophyta</taxon>
        <taxon>Pinguiophyceae</taxon>
        <taxon>Pinguiochrysidales</taxon>
        <taxon>Pinguiochrysidaceae</taxon>
        <taxon>Phaeomonas</taxon>
    </lineage>
</organism>
<feature type="chain" id="PRO_5031163377" description="NADH:ubiquinone oxidoreductase intermediate-associated protein 30 domain-containing protein" evidence="1">
    <location>
        <begin position="21"/>
        <end position="162"/>
    </location>
</feature>
<accession>A0A7S1TWR9</accession>
<feature type="signal peptide" evidence="1">
    <location>
        <begin position="1"/>
        <end position="20"/>
    </location>
</feature>
<dbReference type="EMBL" id="HBGJ01011962">
    <property type="protein sequence ID" value="CAD9249134.1"/>
    <property type="molecule type" value="Transcribed_RNA"/>
</dbReference>
<dbReference type="AlphaFoldDB" id="A0A7S1TWR9"/>
<protein>
    <recommendedName>
        <fullName evidence="3">NADH:ubiquinone oxidoreductase intermediate-associated protein 30 domain-containing protein</fullName>
    </recommendedName>
</protein>
<reference evidence="2" key="1">
    <citation type="submission" date="2021-01" db="EMBL/GenBank/DDBJ databases">
        <authorList>
            <person name="Corre E."/>
            <person name="Pelletier E."/>
            <person name="Niang G."/>
            <person name="Scheremetjew M."/>
            <person name="Finn R."/>
            <person name="Kale V."/>
            <person name="Holt S."/>
            <person name="Cochrane G."/>
            <person name="Meng A."/>
            <person name="Brown T."/>
            <person name="Cohen L."/>
        </authorList>
    </citation>
    <scope>NUCLEOTIDE SEQUENCE</scope>
    <source>
        <strain evidence="2">CCMP2877</strain>
    </source>
</reference>